<gene>
    <name evidence="3" type="ORF">RFI_16379</name>
</gene>
<reference evidence="3 4" key="1">
    <citation type="journal article" date="2013" name="Curr. Biol.">
        <title>The Genome of the Foraminiferan Reticulomyxa filosa.</title>
        <authorList>
            <person name="Glockner G."/>
            <person name="Hulsmann N."/>
            <person name="Schleicher M."/>
            <person name="Noegel A.A."/>
            <person name="Eichinger L."/>
            <person name="Gallinger C."/>
            <person name="Pawlowski J."/>
            <person name="Sierra R."/>
            <person name="Euteneuer U."/>
            <person name="Pillet L."/>
            <person name="Moustafa A."/>
            <person name="Platzer M."/>
            <person name="Groth M."/>
            <person name="Szafranski K."/>
            <person name="Schliwa M."/>
        </authorList>
    </citation>
    <scope>NUCLEOTIDE SEQUENCE [LARGE SCALE GENOMIC DNA]</scope>
</reference>
<comment type="caution">
    <text evidence="3">The sequence shown here is derived from an EMBL/GenBank/DDBJ whole genome shotgun (WGS) entry which is preliminary data.</text>
</comment>
<evidence type="ECO:0000256" key="2">
    <source>
        <dbReference type="SAM" id="MobiDB-lite"/>
    </source>
</evidence>
<keyword evidence="4" id="KW-1185">Reference proteome</keyword>
<feature type="compositionally biased region" description="Polar residues" evidence="2">
    <location>
        <begin position="291"/>
        <end position="305"/>
    </location>
</feature>
<accession>X6N3H4</accession>
<sequence>MLCIGKWEKKRELSVQLTQWINEFGKPAQKQCEEYRKENEKLLDEKRRIEMQVEQLTQEIQSLQFDNEELTKCIDKLNRLDKERSDNCTFHTKTLQQMRNEMENQLAQTEQELQEAKAMIANLMETSRSQSATITKLSRENTKFSIENQTHVQTIEALRDNTKKLEDELSSLQSLNHVYMNDMMTLRNQIDELNMQLAHSSITDLSGPTDVHVAHMNTHYLMAHYNTTEINIPSTPPARVQSDTTYTFDKRASAFGNGYHRQKTAVRSATNKHTLDKGSSENDPNLDDIPTRQQATSISEGNTSDLELHDDNVSVHSGGTARPLPKLSALAKPCNTSGTSNRERLNHVYNQLQKQKTTNLMLDLHGMNRSQIIDRQIGGINIDGKNKLALQRKGAKFGLKETHGLPQWGNWTEENVTSMVEKVSESVVLKIQDKIQIWKNETNKKKKAHHNTKEKNNAKDDEDTDFDTSDEETQNQEEKTRDEDKAGTITQGDVLTLSSQILREVMSIKELTQTNSNQLRQLQQHLNDVPSSDENTPQNSRSQTQNRSNENVGSGIQIMTSEDLWKSLEQRFGILRTNISSDLNAIVQQNKLSGDSGNVTTSGVRTPQHWWEWW</sequence>
<evidence type="ECO:0000313" key="4">
    <source>
        <dbReference type="Proteomes" id="UP000023152"/>
    </source>
</evidence>
<feature type="coiled-coil region" evidence="1">
    <location>
        <begin position="32"/>
        <end position="196"/>
    </location>
</feature>
<dbReference type="Proteomes" id="UP000023152">
    <property type="component" value="Unassembled WGS sequence"/>
</dbReference>
<dbReference type="AlphaFoldDB" id="X6N3H4"/>
<feature type="region of interest" description="Disordered" evidence="2">
    <location>
        <begin position="528"/>
        <end position="555"/>
    </location>
</feature>
<keyword evidence="1" id="KW-0175">Coiled coil</keyword>
<feature type="compositionally biased region" description="Basic and acidic residues" evidence="2">
    <location>
        <begin position="476"/>
        <end position="486"/>
    </location>
</feature>
<organism evidence="3 4">
    <name type="scientific">Reticulomyxa filosa</name>
    <dbReference type="NCBI Taxonomy" id="46433"/>
    <lineage>
        <taxon>Eukaryota</taxon>
        <taxon>Sar</taxon>
        <taxon>Rhizaria</taxon>
        <taxon>Retaria</taxon>
        <taxon>Foraminifera</taxon>
        <taxon>Monothalamids</taxon>
        <taxon>Reticulomyxidae</taxon>
        <taxon>Reticulomyxa</taxon>
    </lineage>
</organism>
<proteinExistence type="predicted"/>
<name>X6N3H4_RETFI</name>
<dbReference type="EMBL" id="ASPP01012214">
    <property type="protein sequence ID" value="ETO20830.1"/>
    <property type="molecule type" value="Genomic_DNA"/>
</dbReference>
<protein>
    <submittedName>
        <fullName evidence="3">Viral A-type inclusion protein</fullName>
    </submittedName>
</protein>
<feature type="compositionally biased region" description="Acidic residues" evidence="2">
    <location>
        <begin position="460"/>
        <end position="475"/>
    </location>
</feature>
<evidence type="ECO:0000256" key="1">
    <source>
        <dbReference type="SAM" id="Coils"/>
    </source>
</evidence>
<evidence type="ECO:0000313" key="3">
    <source>
        <dbReference type="EMBL" id="ETO20830.1"/>
    </source>
</evidence>
<feature type="region of interest" description="Disordered" evidence="2">
    <location>
        <begin position="259"/>
        <end position="341"/>
    </location>
</feature>
<feature type="region of interest" description="Disordered" evidence="2">
    <location>
        <begin position="442"/>
        <end position="491"/>
    </location>
</feature>